<dbReference type="InParanoid" id="A0A1Y2E9V8"/>
<dbReference type="InterPro" id="IPR036291">
    <property type="entry name" value="NAD(P)-bd_dom_sf"/>
</dbReference>
<reference evidence="1 2" key="1">
    <citation type="submission" date="2016-07" db="EMBL/GenBank/DDBJ databases">
        <title>Pervasive Adenine N6-methylation of Active Genes in Fungi.</title>
        <authorList>
            <consortium name="DOE Joint Genome Institute"/>
            <person name="Mondo S.J."/>
            <person name="Dannebaum R.O."/>
            <person name="Kuo R.C."/>
            <person name="Labutti K."/>
            <person name="Haridas S."/>
            <person name="Kuo A."/>
            <person name="Salamov A."/>
            <person name="Ahrendt S.R."/>
            <person name="Lipzen A."/>
            <person name="Sullivan W."/>
            <person name="Andreopoulos W.B."/>
            <person name="Clum A."/>
            <person name="Lindquist E."/>
            <person name="Daum C."/>
            <person name="Ramamoorthy G.K."/>
            <person name="Gryganskyi A."/>
            <person name="Culley D."/>
            <person name="Magnuson J.K."/>
            <person name="James T.Y."/>
            <person name="O'Malley M.A."/>
            <person name="Stajich J.E."/>
            <person name="Spatafora J.W."/>
            <person name="Visel A."/>
            <person name="Grigoriev I.V."/>
        </authorList>
    </citation>
    <scope>NUCLEOTIDE SEQUENCE [LARGE SCALE GENOMIC DNA]</scope>
    <source>
        <strain evidence="1 2">CBS 129021</strain>
    </source>
</reference>
<gene>
    <name evidence="1" type="ORF">BCR38DRAFT_130876</name>
</gene>
<dbReference type="GeneID" id="63769767"/>
<dbReference type="Proteomes" id="UP000193689">
    <property type="component" value="Unassembled WGS sequence"/>
</dbReference>
<dbReference type="EMBL" id="MCFJ01000003">
    <property type="protein sequence ID" value="ORY68363.1"/>
    <property type="molecule type" value="Genomic_DNA"/>
</dbReference>
<dbReference type="AlphaFoldDB" id="A0A1Y2E9V8"/>
<evidence type="ECO:0000313" key="1">
    <source>
        <dbReference type="EMBL" id="ORY68363.1"/>
    </source>
</evidence>
<keyword evidence="2" id="KW-1185">Reference proteome</keyword>
<organism evidence="1 2">
    <name type="scientific">Pseudomassariella vexata</name>
    <dbReference type="NCBI Taxonomy" id="1141098"/>
    <lineage>
        <taxon>Eukaryota</taxon>
        <taxon>Fungi</taxon>
        <taxon>Dikarya</taxon>
        <taxon>Ascomycota</taxon>
        <taxon>Pezizomycotina</taxon>
        <taxon>Sordariomycetes</taxon>
        <taxon>Xylariomycetidae</taxon>
        <taxon>Amphisphaeriales</taxon>
        <taxon>Pseudomassariaceae</taxon>
        <taxon>Pseudomassariella</taxon>
    </lineage>
</organism>
<evidence type="ECO:0000313" key="2">
    <source>
        <dbReference type="Proteomes" id="UP000193689"/>
    </source>
</evidence>
<comment type="caution">
    <text evidence="1">The sequence shown here is derived from an EMBL/GenBank/DDBJ whole genome shotgun (WGS) entry which is preliminary data.</text>
</comment>
<name>A0A1Y2E9V8_9PEZI</name>
<proteinExistence type="predicted"/>
<accession>A0A1Y2E9V8</accession>
<dbReference type="SUPFAM" id="SSF51735">
    <property type="entry name" value="NAD(P)-binding Rossmann-fold domains"/>
    <property type="match status" value="1"/>
</dbReference>
<sequence length="189" mass="20705">MWARCTVMFLGTSSRSHPVCQKATCGHGVVRISNRTIVHENICNVFVVPSSNMVLPETQSAWRLRCKYSSVLITGVTGSQGPAVLIRLKGKLAPCLTSLGLSSSSSCKNFLIPDLNLPGPLDEATAGNDYVFHAAFFLPFQIVLPKRHYAELIAQPRLCPRSSGERAQDRNYLGLHTRPKCISKALRAP</sequence>
<protein>
    <submittedName>
        <fullName evidence="1">Uncharacterized protein</fullName>
    </submittedName>
</protein>
<dbReference type="RefSeq" id="XP_040718650.1">
    <property type="nucleotide sequence ID" value="XM_040853555.1"/>
</dbReference>
<dbReference type="OrthoDB" id="2735536at2759"/>